<dbReference type="WBParaSite" id="MBELARI_LOCUS16586">
    <property type="protein sequence ID" value="MBELARI_LOCUS16586"/>
    <property type="gene ID" value="MBELARI_LOCUS16586"/>
</dbReference>
<keyword evidence="1" id="KW-1185">Reference proteome</keyword>
<evidence type="ECO:0000313" key="2">
    <source>
        <dbReference type="WBParaSite" id="MBELARI_LOCUS16586"/>
    </source>
</evidence>
<dbReference type="Proteomes" id="UP000887575">
    <property type="component" value="Unassembled WGS sequence"/>
</dbReference>
<organism evidence="1 2">
    <name type="scientific">Mesorhabditis belari</name>
    <dbReference type="NCBI Taxonomy" id="2138241"/>
    <lineage>
        <taxon>Eukaryota</taxon>
        <taxon>Metazoa</taxon>
        <taxon>Ecdysozoa</taxon>
        <taxon>Nematoda</taxon>
        <taxon>Chromadorea</taxon>
        <taxon>Rhabditida</taxon>
        <taxon>Rhabditina</taxon>
        <taxon>Rhabditomorpha</taxon>
        <taxon>Rhabditoidea</taxon>
        <taxon>Rhabditidae</taxon>
        <taxon>Mesorhabditinae</taxon>
        <taxon>Mesorhabditis</taxon>
    </lineage>
</organism>
<reference evidence="2" key="1">
    <citation type="submission" date="2024-02" db="UniProtKB">
        <authorList>
            <consortium name="WormBaseParasite"/>
        </authorList>
    </citation>
    <scope>IDENTIFICATION</scope>
</reference>
<evidence type="ECO:0000313" key="1">
    <source>
        <dbReference type="Proteomes" id="UP000887575"/>
    </source>
</evidence>
<proteinExistence type="predicted"/>
<name>A0AAF3ER54_9BILA</name>
<protein>
    <submittedName>
        <fullName evidence="2">Uncharacterized protein</fullName>
    </submittedName>
</protein>
<accession>A0AAF3ER54</accession>
<sequence length="48" mass="5423">MIQQFQLTSSDKLIRTLSRLGDKEECYPSACAQMTATAPWIFRCAAQI</sequence>
<dbReference type="AlphaFoldDB" id="A0AAF3ER54"/>